<organism evidence="1 2">
    <name type="scientific">Candidatus Blautia gallistercoris</name>
    <dbReference type="NCBI Taxonomy" id="2838490"/>
    <lineage>
        <taxon>Bacteria</taxon>
        <taxon>Bacillati</taxon>
        <taxon>Bacillota</taxon>
        <taxon>Clostridia</taxon>
        <taxon>Lachnospirales</taxon>
        <taxon>Lachnospiraceae</taxon>
        <taxon>Blautia</taxon>
    </lineage>
</organism>
<comment type="caution">
    <text evidence="1">The sequence shown here is derived from an EMBL/GenBank/DDBJ whole genome shotgun (WGS) entry which is preliminary data.</text>
</comment>
<reference evidence="1" key="2">
    <citation type="submission" date="2021-04" db="EMBL/GenBank/DDBJ databases">
        <authorList>
            <person name="Gilroy R."/>
        </authorList>
    </citation>
    <scope>NUCLEOTIDE SEQUENCE</scope>
    <source>
        <strain evidence="1">ChiSjej1B19-8411</strain>
    </source>
</reference>
<gene>
    <name evidence="1" type="ORF">IAA45_09560</name>
</gene>
<reference evidence="1" key="1">
    <citation type="journal article" date="2021" name="PeerJ">
        <title>Extensive microbial diversity within the chicken gut microbiome revealed by metagenomics and culture.</title>
        <authorList>
            <person name="Gilroy R."/>
            <person name="Ravi A."/>
            <person name="Getino M."/>
            <person name="Pursley I."/>
            <person name="Horton D.L."/>
            <person name="Alikhan N.F."/>
            <person name="Baker D."/>
            <person name="Gharbi K."/>
            <person name="Hall N."/>
            <person name="Watson M."/>
            <person name="Adriaenssens E.M."/>
            <person name="Foster-Nyarko E."/>
            <person name="Jarju S."/>
            <person name="Secka A."/>
            <person name="Antonio M."/>
            <person name="Oren A."/>
            <person name="Chaudhuri R.R."/>
            <person name="La Ragione R."/>
            <person name="Hildebrand F."/>
            <person name="Pallen M.J."/>
        </authorList>
    </citation>
    <scope>NUCLEOTIDE SEQUENCE</scope>
    <source>
        <strain evidence="1">ChiSjej1B19-8411</strain>
    </source>
</reference>
<dbReference type="AlphaFoldDB" id="A0A9D1WJ79"/>
<protein>
    <submittedName>
        <fullName evidence="1">Uncharacterized protein</fullName>
    </submittedName>
</protein>
<evidence type="ECO:0000313" key="2">
    <source>
        <dbReference type="Proteomes" id="UP000886817"/>
    </source>
</evidence>
<sequence>MELRQRVLDKRFWGVILGAFLLMLLYNTPVMASSILDVVDWERESTDIAGDYAEDIQYSLTKGNLFNYGCSTITKLASNKVTVSGTTMAHQFCDTLYLYLYLERKEGGTYDVYKYWNYSDTDLFDLSRSLTVTVPSGYYYRVRGYHAAKDGGVKESRTTLTNGIYIG</sequence>
<dbReference type="InterPro" id="IPR046145">
    <property type="entry name" value="DUF6147"/>
</dbReference>
<dbReference type="Proteomes" id="UP000886817">
    <property type="component" value="Unassembled WGS sequence"/>
</dbReference>
<dbReference type="Pfam" id="PF19644">
    <property type="entry name" value="DUF6147"/>
    <property type="match status" value="1"/>
</dbReference>
<name>A0A9D1WJ79_9FIRM</name>
<evidence type="ECO:0000313" key="1">
    <source>
        <dbReference type="EMBL" id="HIX59944.1"/>
    </source>
</evidence>
<accession>A0A9D1WJ79</accession>
<proteinExistence type="predicted"/>
<dbReference type="EMBL" id="DXEX01000204">
    <property type="protein sequence ID" value="HIX59944.1"/>
    <property type="molecule type" value="Genomic_DNA"/>
</dbReference>